<gene>
    <name evidence="2" type="ORF">HAX54_037931</name>
</gene>
<evidence type="ECO:0000313" key="2">
    <source>
        <dbReference type="EMBL" id="MCE0480800.1"/>
    </source>
</evidence>
<feature type="region of interest" description="Disordered" evidence="1">
    <location>
        <begin position="159"/>
        <end position="206"/>
    </location>
</feature>
<organism evidence="2 3">
    <name type="scientific">Datura stramonium</name>
    <name type="common">Jimsonweed</name>
    <name type="synonym">Common thornapple</name>
    <dbReference type="NCBI Taxonomy" id="4076"/>
    <lineage>
        <taxon>Eukaryota</taxon>
        <taxon>Viridiplantae</taxon>
        <taxon>Streptophyta</taxon>
        <taxon>Embryophyta</taxon>
        <taxon>Tracheophyta</taxon>
        <taxon>Spermatophyta</taxon>
        <taxon>Magnoliopsida</taxon>
        <taxon>eudicotyledons</taxon>
        <taxon>Gunneridae</taxon>
        <taxon>Pentapetalae</taxon>
        <taxon>asterids</taxon>
        <taxon>lamiids</taxon>
        <taxon>Solanales</taxon>
        <taxon>Solanaceae</taxon>
        <taxon>Solanoideae</taxon>
        <taxon>Datureae</taxon>
        <taxon>Datura</taxon>
    </lineage>
</organism>
<dbReference type="Proteomes" id="UP000823775">
    <property type="component" value="Unassembled WGS sequence"/>
</dbReference>
<sequence>MDRKRRAKSRWWGHHPLNFSNLPVSTDDCVGEHESIASVMSGPNFSLLGDESESVCADSANSSQGESNLGHAHIALDVRILPNKGVDDNTKLKGEATMAEHCSVDENTKLKGEATMAEHCLVDENTKLKGKEKMANHCSIDENVSKKRKFVADTSNPLCESIPQTTSETVHQNPDELVGNESDMKHLTKTSEVPHLPPHHVGELTE</sequence>
<name>A0ABS8VM43_DATST</name>
<protein>
    <submittedName>
        <fullName evidence="2">Uncharacterized protein</fullName>
    </submittedName>
</protein>
<dbReference type="EMBL" id="JACEIK010005130">
    <property type="protein sequence ID" value="MCE0480800.1"/>
    <property type="molecule type" value="Genomic_DNA"/>
</dbReference>
<accession>A0ABS8VM43</accession>
<dbReference type="InterPro" id="IPR011004">
    <property type="entry name" value="Trimer_LpxA-like_sf"/>
</dbReference>
<comment type="caution">
    <text evidence="2">The sequence shown here is derived from an EMBL/GenBank/DDBJ whole genome shotgun (WGS) entry which is preliminary data.</text>
</comment>
<evidence type="ECO:0000313" key="3">
    <source>
        <dbReference type="Proteomes" id="UP000823775"/>
    </source>
</evidence>
<evidence type="ECO:0000256" key="1">
    <source>
        <dbReference type="SAM" id="MobiDB-lite"/>
    </source>
</evidence>
<dbReference type="SUPFAM" id="SSF51161">
    <property type="entry name" value="Trimeric LpxA-like enzymes"/>
    <property type="match status" value="1"/>
</dbReference>
<reference evidence="2 3" key="1">
    <citation type="journal article" date="2021" name="BMC Genomics">
        <title>Datura genome reveals duplications of psychoactive alkaloid biosynthetic genes and high mutation rate following tissue culture.</title>
        <authorList>
            <person name="Rajewski A."/>
            <person name="Carter-House D."/>
            <person name="Stajich J."/>
            <person name="Litt A."/>
        </authorList>
    </citation>
    <scope>NUCLEOTIDE SEQUENCE [LARGE SCALE GENOMIC DNA]</scope>
    <source>
        <strain evidence="2">AR-01</strain>
    </source>
</reference>
<dbReference type="Gene3D" id="2.160.10.10">
    <property type="entry name" value="Hexapeptide repeat proteins"/>
    <property type="match status" value="1"/>
</dbReference>
<keyword evidence="3" id="KW-1185">Reference proteome</keyword>
<feature type="compositionally biased region" description="Polar residues" evidence="1">
    <location>
        <begin position="159"/>
        <end position="172"/>
    </location>
</feature>
<proteinExistence type="predicted"/>